<dbReference type="EMBL" id="AM039952">
    <property type="protein sequence ID" value="CAJ24410.1"/>
    <property type="molecule type" value="Genomic_DNA"/>
</dbReference>
<accession>Q3BS01</accession>
<evidence type="ECO:0000313" key="1">
    <source>
        <dbReference type="EMBL" id="CAJ24410.1"/>
    </source>
</evidence>
<dbReference type="Proteomes" id="UP000007069">
    <property type="component" value="Chromosome"/>
</dbReference>
<sequence length="83" mass="9111">MVDHRDQGTSHDRAEMSLFGQCRHARKQAQARDFPHASRLNSSRRRSGVVARFFSRNACAKHALSGESGVVAVAVLACGETCR</sequence>
<gene>
    <name evidence="1" type="ordered locus">XCV2731</name>
</gene>
<protein>
    <submittedName>
        <fullName evidence="1">Uncharacterized protein</fullName>
    </submittedName>
</protein>
<dbReference type="KEGG" id="xcv:XCV2731"/>
<proteinExistence type="predicted"/>
<name>Q3BS01_XANE5</name>
<dbReference type="AlphaFoldDB" id="Q3BS01"/>
<evidence type="ECO:0000313" key="2">
    <source>
        <dbReference type="Proteomes" id="UP000007069"/>
    </source>
</evidence>
<dbReference type="HOGENOM" id="CLU_2541728_0_0_6"/>
<organism evidence="2">
    <name type="scientific">Xanthomonas euvesicatoria pv. vesicatoria (strain 85-10)</name>
    <name type="common">Xanthomonas campestris pv. vesicatoria</name>
    <dbReference type="NCBI Taxonomy" id="316273"/>
    <lineage>
        <taxon>Bacteria</taxon>
        <taxon>Pseudomonadati</taxon>
        <taxon>Pseudomonadota</taxon>
        <taxon>Gammaproteobacteria</taxon>
        <taxon>Lysobacterales</taxon>
        <taxon>Lysobacteraceae</taxon>
        <taxon>Xanthomonas</taxon>
    </lineage>
</organism>
<reference evidence="1 2" key="1">
    <citation type="journal article" date="2005" name="J. Bacteriol.">
        <title>Insights into genome plasticity and pathogenicity of the plant pathogenic Bacterium Xanthomonas campestris pv. vesicatoria revealed by the complete genome sequence.</title>
        <authorList>
            <person name="Thieme F."/>
            <person name="Koebnik R."/>
            <person name="Bekel T."/>
            <person name="Berger C."/>
            <person name="Boch J."/>
            <person name="Buettner D."/>
            <person name="Caldana C."/>
            <person name="Gaigalat L."/>
            <person name="Goesmann A."/>
            <person name="Kay S."/>
            <person name="Kirchner O."/>
            <person name="Lanz C."/>
            <person name="Linke B."/>
            <person name="McHardy A.C."/>
            <person name="Meyer F."/>
            <person name="Mittenhuber G."/>
            <person name="Nies D.H."/>
            <person name="Niesbach-Kloesgen U."/>
            <person name="Patschkowski T."/>
            <person name="Rueckert C."/>
            <person name="Rupp O."/>
            <person name="Schneicker S."/>
            <person name="Schuster S.C."/>
            <person name="Vorhoelter F.J."/>
            <person name="Weber E."/>
            <person name="Puehler A."/>
            <person name="Bonas U."/>
            <person name="Bartels D."/>
            <person name="Kaiser O."/>
        </authorList>
    </citation>
    <scope>NUCLEOTIDE SEQUENCE [LARGE SCALE GENOMIC DNA]</scope>
    <source>
        <strain evidence="1 2">85-10</strain>
    </source>
</reference>